<dbReference type="RefSeq" id="WP_121159395.1">
    <property type="nucleotide sequence ID" value="NZ_RBKT01000001.1"/>
</dbReference>
<dbReference type="InterPro" id="IPR050228">
    <property type="entry name" value="Carboxylesterase_BioH"/>
</dbReference>
<dbReference type="PANTHER" id="PTHR43194">
    <property type="entry name" value="HYDROLASE ALPHA/BETA FOLD FAMILY"/>
    <property type="match status" value="1"/>
</dbReference>
<sequence length="261" mass="29366">MEIEKLQVDGVFVEHAAPVGEPIAPPIVMVHGGSHGSWVWDKFLPYFAATGRHCYSFSWFNHNGSRALPEEEFVRRSIQDVTEELKIVVSHVGQTPVLMAHSMGAMAVQKYAEDHPVVAQVLIAPIACKEVGNEVMQLPIDLTRPYPPMPYEMAREWFFEGLPEDEARHYYALMPDESPTALWEVASGGALSLERTRIGGPSLMVGAEHDIVVPAEVVRRSAAYFGSDYLFLHDRSHSMLLEPGWRETADRVRSWLDRAVW</sequence>
<dbReference type="InterPro" id="IPR029058">
    <property type="entry name" value="AB_hydrolase_fold"/>
</dbReference>
<proteinExistence type="predicted"/>
<dbReference type="GO" id="GO:0016787">
    <property type="term" value="F:hydrolase activity"/>
    <property type="evidence" value="ECO:0007669"/>
    <property type="project" value="UniProtKB-KW"/>
</dbReference>
<dbReference type="Pfam" id="PF12697">
    <property type="entry name" value="Abhydrolase_6"/>
    <property type="match status" value="1"/>
</dbReference>
<dbReference type="InterPro" id="IPR000073">
    <property type="entry name" value="AB_hydrolase_1"/>
</dbReference>
<keyword evidence="2" id="KW-0378">Hydrolase</keyword>
<organism evidence="2 3">
    <name type="scientific">Micromonospora pisi</name>
    <dbReference type="NCBI Taxonomy" id="589240"/>
    <lineage>
        <taxon>Bacteria</taxon>
        <taxon>Bacillati</taxon>
        <taxon>Actinomycetota</taxon>
        <taxon>Actinomycetes</taxon>
        <taxon>Micromonosporales</taxon>
        <taxon>Micromonosporaceae</taxon>
        <taxon>Micromonospora</taxon>
    </lineage>
</organism>
<comment type="caution">
    <text evidence="2">The sequence shown here is derived from an EMBL/GenBank/DDBJ whole genome shotgun (WGS) entry which is preliminary data.</text>
</comment>
<gene>
    <name evidence="2" type="ORF">BDK92_5659</name>
</gene>
<name>A0A495JQL1_9ACTN</name>
<dbReference type="Proteomes" id="UP000277671">
    <property type="component" value="Unassembled WGS sequence"/>
</dbReference>
<dbReference type="EMBL" id="RBKT01000001">
    <property type="protein sequence ID" value="RKR91266.1"/>
    <property type="molecule type" value="Genomic_DNA"/>
</dbReference>
<dbReference type="Gene3D" id="3.40.50.1820">
    <property type="entry name" value="alpha/beta hydrolase"/>
    <property type="match status" value="1"/>
</dbReference>
<evidence type="ECO:0000259" key="1">
    <source>
        <dbReference type="Pfam" id="PF12697"/>
    </source>
</evidence>
<accession>A0A495JQL1</accession>
<reference evidence="2 3" key="1">
    <citation type="submission" date="2018-10" db="EMBL/GenBank/DDBJ databases">
        <title>Sequencing the genomes of 1000 actinobacteria strains.</title>
        <authorList>
            <person name="Klenk H.-P."/>
        </authorList>
    </citation>
    <scope>NUCLEOTIDE SEQUENCE [LARGE SCALE GENOMIC DNA]</scope>
    <source>
        <strain evidence="2 3">DSM 45175</strain>
    </source>
</reference>
<dbReference type="AlphaFoldDB" id="A0A495JQL1"/>
<dbReference type="PANTHER" id="PTHR43194:SF2">
    <property type="entry name" value="PEROXISOMAL MEMBRANE PROTEIN LPX1"/>
    <property type="match status" value="1"/>
</dbReference>
<dbReference type="SUPFAM" id="SSF53474">
    <property type="entry name" value="alpha/beta-Hydrolases"/>
    <property type="match status" value="1"/>
</dbReference>
<evidence type="ECO:0000313" key="2">
    <source>
        <dbReference type="EMBL" id="RKR91266.1"/>
    </source>
</evidence>
<dbReference type="OrthoDB" id="3810256at2"/>
<protein>
    <submittedName>
        <fullName evidence="2">Alpha-beta hydrolase superfamily lysophospholipase</fullName>
    </submittedName>
</protein>
<feature type="domain" description="AB hydrolase-1" evidence="1">
    <location>
        <begin position="27"/>
        <end position="243"/>
    </location>
</feature>
<evidence type="ECO:0000313" key="3">
    <source>
        <dbReference type="Proteomes" id="UP000277671"/>
    </source>
</evidence>
<keyword evidence="3" id="KW-1185">Reference proteome</keyword>